<dbReference type="AlphaFoldDB" id="A0A8H7P7S8"/>
<dbReference type="Proteomes" id="UP000639403">
    <property type="component" value="Unassembled WGS sequence"/>
</dbReference>
<name>A0A8H7P7S8_9APHY</name>
<evidence type="ECO:0000313" key="2">
    <source>
        <dbReference type="Proteomes" id="UP000639403"/>
    </source>
</evidence>
<comment type="caution">
    <text evidence="1">The sequence shown here is derived from an EMBL/GenBank/DDBJ whole genome shotgun (WGS) entry which is preliminary data.</text>
</comment>
<sequence>MAENAALGQMALSVGLGVLVRYKDGMAWHGMHAIFVFCVAQALYRHGGYNSPRAVPRTLDLDVMSCARALRPQKGLGPWKSIAQCEVRFSNADRYQH</sequence>
<reference evidence="1" key="1">
    <citation type="submission" date="2020-11" db="EMBL/GenBank/DDBJ databases">
        <authorList>
            <person name="Koelle M."/>
            <person name="Horta M.A.C."/>
            <person name="Nowrousian M."/>
            <person name="Ohm R.A."/>
            <person name="Benz P."/>
            <person name="Pilgard A."/>
        </authorList>
    </citation>
    <scope>NUCLEOTIDE SEQUENCE</scope>
    <source>
        <strain evidence="1">FPRL280</strain>
    </source>
</reference>
<reference evidence="1" key="2">
    <citation type="journal article" name="Front. Microbiol.">
        <title>Degradative Capacity of Two Strains of Rhodonia placenta: From Phenotype to Genotype.</title>
        <authorList>
            <person name="Kolle M."/>
            <person name="Horta M.A.C."/>
            <person name="Nowrousian M."/>
            <person name="Ohm R.A."/>
            <person name="Benz J.P."/>
            <person name="Pilgard A."/>
        </authorList>
    </citation>
    <scope>NUCLEOTIDE SEQUENCE</scope>
    <source>
        <strain evidence="1">FPRL280</strain>
    </source>
</reference>
<protein>
    <submittedName>
        <fullName evidence="1">Uncharacterized protein</fullName>
    </submittedName>
</protein>
<evidence type="ECO:0000313" key="1">
    <source>
        <dbReference type="EMBL" id="KAF9819152.1"/>
    </source>
</evidence>
<gene>
    <name evidence="1" type="ORF">IEO21_02323</name>
</gene>
<proteinExistence type="predicted"/>
<accession>A0A8H7P7S8</accession>
<dbReference type="EMBL" id="JADOXO010000022">
    <property type="protein sequence ID" value="KAF9819152.1"/>
    <property type="molecule type" value="Genomic_DNA"/>
</dbReference>
<organism evidence="1 2">
    <name type="scientific">Rhodonia placenta</name>
    <dbReference type="NCBI Taxonomy" id="104341"/>
    <lineage>
        <taxon>Eukaryota</taxon>
        <taxon>Fungi</taxon>
        <taxon>Dikarya</taxon>
        <taxon>Basidiomycota</taxon>
        <taxon>Agaricomycotina</taxon>
        <taxon>Agaricomycetes</taxon>
        <taxon>Polyporales</taxon>
        <taxon>Adustoporiaceae</taxon>
        <taxon>Rhodonia</taxon>
    </lineage>
</organism>